<dbReference type="SUPFAM" id="SSF54427">
    <property type="entry name" value="NTF2-like"/>
    <property type="match status" value="1"/>
</dbReference>
<dbReference type="InterPro" id="IPR032710">
    <property type="entry name" value="NTF2-like_dom_sf"/>
</dbReference>
<reference evidence="2" key="1">
    <citation type="submission" date="2010-01" db="EMBL/GenBank/DDBJ databases">
        <title>Genome fragments of uncultured bacteria from the North Pacific subtropical Gyre.</title>
        <authorList>
            <person name="Pham V.D."/>
            <person name="Delong E.F."/>
        </authorList>
    </citation>
    <scope>NUCLEOTIDE SEQUENCE</scope>
</reference>
<accession>E7C8R1</accession>
<dbReference type="Pfam" id="PF12680">
    <property type="entry name" value="SnoaL_2"/>
    <property type="match status" value="1"/>
</dbReference>
<evidence type="ECO:0000313" key="2">
    <source>
        <dbReference type="EMBL" id="ADI23835.1"/>
    </source>
</evidence>
<dbReference type="Gene3D" id="3.10.450.50">
    <property type="match status" value="1"/>
</dbReference>
<name>E7C8R1_9GAMM</name>
<evidence type="ECO:0000259" key="1">
    <source>
        <dbReference type="Pfam" id="PF12680"/>
    </source>
</evidence>
<dbReference type="AlphaFoldDB" id="E7C8R1"/>
<organism evidence="2">
    <name type="scientific">uncultured gamma proteobacterium HF4000_48E10</name>
    <dbReference type="NCBI Taxonomy" id="723583"/>
    <lineage>
        <taxon>Bacteria</taxon>
        <taxon>Pseudomonadati</taxon>
        <taxon>Pseudomonadota</taxon>
        <taxon>Gammaproteobacteria</taxon>
        <taxon>environmental samples</taxon>
    </lineage>
</organism>
<protein>
    <recommendedName>
        <fullName evidence="1">SnoaL-like domain-containing protein</fullName>
    </recommendedName>
</protein>
<dbReference type="InterPro" id="IPR037401">
    <property type="entry name" value="SnoaL-like"/>
</dbReference>
<proteinExistence type="predicted"/>
<feature type="domain" description="SnoaL-like" evidence="1">
    <location>
        <begin position="57"/>
        <end position="148"/>
    </location>
</feature>
<dbReference type="EMBL" id="GU568025">
    <property type="protein sequence ID" value="ADI23835.1"/>
    <property type="molecule type" value="Genomic_DNA"/>
</dbReference>
<sequence>METHRYLIKRRDVLTTLGLSSVGALTLPTGVSAVQLTKTEEANIQLINTMCATWVAPMNFEKLGALLSDDCVYRATETAPPVTGRVAIIERLQRLGQATFIEFEVVETFARGPIVVNDRFDRFELPERKIEWHGVGVFHIKSGKIAEWSDFTIR</sequence>